<protein>
    <submittedName>
        <fullName evidence="1">Uncharacterized protein</fullName>
    </submittedName>
</protein>
<dbReference type="EMBL" id="JARXYA010000026">
    <property type="protein sequence ID" value="MDH6504981.1"/>
    <property type="molecule type" value="Genomic_DNA"/>
</dbReference>
<sequence>MNKERLAIESKIVRHPRFYELARIPNYQLELRSEHQLDGANGITDSPPNSLRAFFYDSANEVRLSSARS</sequence>
<dbReference type="RefSeq" id="WP_280757142.1">
    <property type="nucleotide sequence ID" value="NZ_JARXXW010000024.1"/>
</dbReference>
<organism evidence="1 2">
    <name type="scientific">Polynucleobacter sphagniphilus</name>
    <dbReference type="NCBI Taxonomy" id="1743169"/>
    <lineage>
        <taxon>Bacteria</taxon>
        <taxon>Pseudomonadati</taxon>
        <taxon>Pseudomonadota</taxon>
        <taxon>Betaproteobacteria</taxon>
        <taxon>Burkholderiales</taxon>
        <taxon>Burkholderiaceae</taxon>
        <taxon>Polynucleobacter</taxon>
    </lineage>
</organism>
<evidence type="ECO:0000313" key="1">
    <source>
        <dbReference type="EMBL" id="MDH6504981.1"/>
    </source>
</evidence>
<reference evidence="1" key="1">
    <citation type="submission" date="2023-04" db="EMBL/GenBank/DDBJ databases">
        <title>Genome Encyclopedia of Bacteria and Archaea VI: Functional Genomics of Type Strains.</title>
        <authorList>
            <person name="Whitman W."/>
        </authorList>
    </citation>
    <scope>NUCLEOTIDE SEQUENCE</scope>
    <source>
        <strain evidence="1">Enz.4-51</strain>
    </source>
</reference>
<comment type="caution">
    <text evidence="1">The sequence shown here is derived from an EMBL/GenBank/DDBJ whole genome shotgun (WGS) entry which is preliminary data.</text>
</comment>
<accession>A0AA43MA78</accession>
<gene>
    <name evidence="1" type="ORF">M2127_002311</name>
</gene>
<keyword evidence="2" id="KW-1185">Reference proteome</keyword>
<dbReference type="AlphaFoldDB" id="A0AA43MA78"/>
<dbReference type="Proteomes" id="UP001161160">
    <property type="component" value="Unassembled WGS sequence"/>
</dbReference>
<name>A0AA43MA78_9BURK</name>
<proteinExistence type="predicted"/>
<evidence type="ECO:0000313" key="2">
    <source>
        <dbReference type="Proteomes" id="UP001161160"/>
    </source>
</evidence>